<dbReference type="RefSeq" id="WP_350353320.1">
    <property type="nucleotide sequence ID" value="NZ_CP158357.1"/>
</dbReference>
<organism evidence="2">
    <name type="scientific">Microbacterium sp. A8/3-1</name>
    <dbReference type="NCBI Taxonomy" id="3160749"/>
    <lineage>
        <taxon>Bacteria</taxon>
        <taxon>Bacillati</taxon>
        <taxon>Actinomycetota</taxon>
        <taxon>Actinomycetes</taxon>
        <taxon>Micrococcales</taxon>
        <taxon>Microbacteriaceae</taxon>
        <taxon>Microbacterium</taxon>
    </lineage>
</organism>
<evidence type="ECO:0000259" key="1">
    <source>
        <dbReference type="Pfam" id="PF01571"/>
    </source>
</evidence>
<dbReference type="Gene3D" id="3.30.1360.120">
    <property type="entry name" value="Probable tRNA modification gtpase trme, domain 1"/>
    <property type="match status" value="1"/>
</dbReference>
<proteinExistence type="predicted"/>
<gene>
    <name evidence="2" type="ORF">ABS642_10630</name>
</gene>
<dbReference type="SUPFAM" id="SSF103025">
    <property type="entry name" value="Folate-binding domain"/>
    <property type="match status" value="1"/>
</dbReference>
<dbReference type="Pfam" id="PF01571">
    <property type="entry name" value="GCV_T"/>
    <property type="match status" value="1"/>
</dbReference>
<dbReference type="EMBL" id="CP158357">
    <property type="protein sequence ID" value="XBX80519.1"/>
    <property type="molecule type" value="Genomic_DNA"/>
</dbReference>
<dbReference type="InterPro" id="IPR027266">
    <property type="entry name" value="TrmE/GcvT-like"/>
</dbReference>
<evidence type="ECO:0000313" key="2">
    <source>
        <dbReference type="EMBL" id="XBX80519.1"/>
    </source>
</evidence>
<accession>A0AAU7W3L3</accession>
<sequence length="440" mass="48782">MTHESIRPQRSIGAVPDYSDIHTYVNDVGSLNIWEGDGWKKESLSWKTGCYLAINLAGPMELTIHGPGAQEFLSKLAINNVNNWSLGTSKHLVMTDEEGLIVSHGLSVRDSKDSFRLLAALPWPAFYAQQHGADGLEVQFSWRDIFILQLAGPAIVEVVAAAAGEEIRELPFLGTRPIEVAGAEGIELELGRIGMTGSIAYEIRGAYEDGPAVFDALYRIGQEFGITRLGYRTYPVNHTEGGFPQMGFHFVSSVYTDTDYRNSEFALSLTHEFSGSIDPTDVRARLRTPSEVNWSWMAKFDHEFIGRAAVEAEVQNRRRKTVILRWNADDVLDVFASYLRPGEEYAYIEFPSTPQAPAGGHADLITKNGVPVGISSAAVYSYSSREMISQATIDLAETEVGTELVLHWGDYGGRIKEIRTTVAPFPYLELPRNADVDTRR</sequence>
<feature type="domain" description="GCVT N-terminal" evidence="1">
    <location>
        <begin position="60"/>
        <end position="247"/>
    </location>
</feature>
<protein>
    <recommendedName>
        <fullName evidence="1">GCVT N-terminal domain-containing protein</fullName>
    </recommendedName>
</protein>
<dbReference type="InterPro" id="IPR006222">
    <property type="entry name" value="GCVT_N"/>
</dbReference>
<name>A0AAU7W3L3_9MICO</name>
<dbReference type="PANTHER" id="PTHR43757:SF2">
    <property type="entry name" value="AMINOMETHYLTRANSFERASE, MITOCHONDRIAL"/>
    <property type="match status" value="1"/>
</dbReference>
<dbReference type="AlphaFoldDB" id="A0AAU7W3L3"/>
<dbReference type="InterPro" id="IPR028896">
    <property type="entry name" value="GcvT/YgfZ/DmdA"/>
</dbReference>
<reference evidence="2" key="1">
    <citation type="submission" date="2024-06" db="EMBL/GenBank/DDBJ databases">
        <title>Draft genome sequence of Microbacterium sp. strain A8/3-1, isolated from Oxytropis tragacanthoides Fisch. ex DC. Root nodules in the Altai region of Russia.</title>
        <authorList>
            <person name="Sazanova A."/>
            <person name="Guro P."/>
            <person name="Kuznetsova I."/>
            <person name="Belimov A."/>
            <person name="Safronova V."/>
        </authorList>
    </citation>
    <scope>NUCLEOTIDE SEQUENCE</scope>
    <source>
        <strain evidence="2">A8/3-1</strain>
    </source>
</reference>
<dbReference type="PANTHER" id="PTHR43757">
    <property type="entry name" value="AMINOMETHYLTRANSFERASE"/>
    <property type="match status" value="1"/>
</dbReference>